<accession>A0A821UKV4</accession>
<name>A0A821UKV4_9NEOP</name>
<gene>
    <name evidence="1" type="ORF">PMACD_LOCUS10531</name>
</gene>
<dbReference type="EMBL" id="CAJOBZ010000031">
    <property type="protein sequence ID" value="CAF4891743.1"/>
    <property type="molecule type" value="Genomic_DNA"/>
</dbReference>
<dbReference type="Proteomes" id="UP000663880">
    <property type="component" value="Unassembled WGS sequence"/>
</dbReference>
<sequence>MSLIRYTTSDTPASPRQLLVCDDTRYIKFPSTSGLFVFLPKASINQVQCLQRCISIHSFGPRLPHSGTFWVVRIWKARRVPPSARTTQP</sequence>
<keyword evidence="2" id="KW-1185">Reference proteome</keyword>
<protein>
    <submittedName>
        <fullName evidence="1">Uncharacterized protein</fullName>
    </submittedName>
</protein>
<dbReference type="AlphaFoldDB" id="A0A821UKV4"/>
<organism evidence="1 2">
    <name type="scientific">Pieris macdunnoughi</name>
    <dbReference type="NCBI Taxonomy" id="345717"/>
    <lineage>
        <taxon>Eukaryota</taxon>
        <taxon>Metazoa</taxon>
        <taxon>Ecdysozoa</taxon>
        <taxon>Arthropoda</taxon>
        <taxon>Hexapoda</taxon>
        <taxon>Insecta</taxon>
        <taxon>Pterygota</taxon>
        <taxon>Neoptera</taxon>
        <taxon>Endopterygota</taxon>
        <taxon>Lepidoptera</taxon>
        <taxon>Glossata</taxon>
        <taxon>Ditrysia</taxon>
        <taxon>Papilionoidea</taxon>
        <taxon>Pieridae</taxon>
        <taxon>Pierinae</taxon>
        <taxon>Pieris</taxon>
    </lineage>
</organism>
<proteinExistence type="predicted"/>
<evidence type="ECO:0000313" key="1">
    <source>
        <dbReference type="EMBL" id="CAF4891743.1"/>
    </source>
</evidence>
<comment type="caution">
    <text evidence="1">The sequence shown here is derived from an EMBL/GenBank/DDBJ whole genome shotgun (WGS) entry which is preliminary data.</text>
</comment>
<evidence type="ECO:0000313" key="2">
    <source>
        <dbReference type="Proteomes" id="UP000663880"/>
    </source>
</evidence>
<reference evidence="1" key="1">
    <citation type="submission" date="2021-02" db="EMBL/GenBank/DDBJ databases">
        <authorList>
            <person name="Steward A R."/>
        </authorList>
    </citation>
    <scope>NUCLEOTIDE SEQUENCE</scope>
</reference>